<sequence>MNWVKLGIFAGGVAFGSVGLKLLGSKDAKKVYAQVTAATLRAKESVMKTVTNVKENAGDILADAKDINEKRDAKNAVIEDECDCDCGCEAVSEEA</sequence>
<dbReference type="Pfam" id="PF19605">
    <property type="entry name" value="DUF6110"/>
    <property type="match status" value="1"/>
</dbReference>
<name>A0A174ZF75_9FIRM</name>
<dbReference type="STRING" id="39492.ERS852540_00931"/>
<protein>
    <submittedName>
        <fullName evidence="2">DUF6110 family protein</fullName>
    </submittedName>
</protein>
<dbReference type="EMBL" id="CZBY01000005">
    <property type="protein sequence ID" value="CUQ84547.1"/>
    <property type="molecule type" value="Genomic_DNA"/>
</dbReference>
<evidence type="ECO:0000313" key="2">
    <source>
        <dbReference type="EMBL" id="MDB8003747.1"/>
    </source>
</evidence>
<dbReference type="EMBL" id="JAQLXW010000007">
    <property type="protein sequence ID" value="MDB8003747.1"/>
    <property type="molecule type" value="Genomic_DNA"/>
</dbReference>
<evidence type="ECO:0000313" key="3">
    <source>
        <dbReference type="Proteomes" id="UP000095662"/>
    </source>
</evidence>
<reference evidence="1 3" key="1">
    <citation type="submission" date="2015-09" db="EMBL/GenBank/DDBJ databases">
        <authorList>
            <consortium name="Pathogen Informatics"/>
        </authorList>
    </citation>
    <scope>NUCLEOTIDE SEQUENCE [LARGE SCALE GENOMIC DNA]</scope>
    <source>
        <strain evidence="1 3">2789STDY5834928</strain>
    </source>
</reference>
<proteinExistence type="predicted"/>
<reference evidence="2" key="2">
    <citation type="submission" date="2023-01" db="EMBL/GenBank/DDBJ databases">
        <title>Human gut microbiome strain richness.</title>
        <authorList>
            <person name="Chen-Liaw A."/>
        </authorList>
    </citation>
    <scope>NUCLEOTIDE SEQUENCE</scope>
    <source>
        <strain evidence="2">1001283st1_G1_1001283B150217_161031</strain>
    </source>
</reference>
<dbReference type="AlphaFoldDB" id="A0A174ZF75"/>
<dbReference type="Proteomes" id="UP000095662">
    <property type="component" value="Unassembled WGS sequence"/>
</dbReference>
<evidence type="ECO:0000313" key="1">
    <source>
        <dbReference type="EMBL" id="CUQ84547.1"/>
    </source>
</evidence>
<accession>A0A174ZF75</accession>
<organism evidence="1 3">
    <name type="scientific">[Eubacterium] siraeum</name>
    <dbReference type="NCBI Taxonomy" id="39492"/>
    <lineage>
        <taxon>Bacteria</taxon>
        <taxon>Bacillati</taxon>
        <taxon>Bacillota</taxon>
        <taxon>Clostridia</taxon>
        <taxon>Eubacteriales</taxon>
        <taxon>Oscillospiraceae</taxon>
        <taxon>Oscillospiraceae incertae sedis</taxon>
    </lineage>
</organism>
<gene>
    <name evidence="1" type="ORF">ERS852540_00931</name>
    <name evidence="2" type="ORF">PNE09_06665</name>
</gene>
<dbReference type="InterPro" id="IPR046092">
    <property type="entry name" value="DUF6110"/>
</dbReference>
<dbReference type="OrthoDB" id="1932911at2"/>
<dbReference type="Proteomes" id="UP001210809">
    <property type="component" value="Unassembled WGS sequence"/>
</dbReference>